<name>A0ABN1VY71_9MICO</name>
<keyword evidence="1" id="KW-0472">Membrane</keyword>
<feature type="transmembrane region" description="Helical" evidence="1">
    <location>
        <begin position="648"/>
        <end position="666"/>
    </location>
</feature>
<evidence type="ECO:0000313" key="3">
    <source>
        <dbReference type="EMBL" id="GAA1226336.1"/>
    </source>
</evidence>
<reference evidence="3 4" key="1">
    <citation type="journal article" date="2019" name="Int. J. Syst. Evol. Microbiol.">
        <title>The Global Catalogue of Microorganisms (GCM) 10K type strain sequencing project: providing services to taxonomists for standard genome sequencing and annotation.</title>
        <authorList>
            <consortium name="The Broad Institute Genomics Platform"/>
            <consortium name="The Broad Institute Genome Sequencing Center for Infectious Disease"/>
            <person name="Wu L."/>
            <person name="Ma J."/>
        </authorList>
    </citation>
    <scope>NUCLEOTIDE SEQUENCE [LARGE SCALE GENOMIC DNA]</scope>
    <source>
        <strain evidence="3 4">JCM 12762</strain>
    </source>
</reference>
<evidence type="ECO:0000313" key="4">
    <source>
        <dbReference type="Proteomes" id="UP001500943"/>
    </source>
</evidence>
<accession>A0ABN1VY71</accession>
<proteinExistence type="predicted"/>
<dbReference type="EMBL" id="BAAAKW010000066">
    <property type="protein sequence ID" value="GAA1226336.1"/>
    <property type="molecule type" value="Genomic_DNA"/>
</dbReference>
<keyword evidence="1" id="KW-0812">Transmembrane</keyword>
<dbReference type="RefSeq" id="WP_343926562.1">
    <property type="nucleotide sequence ID" value="NZ_BAAAKW010000066.1"/>
</dbReference>
<keyword evidence="2" id="KW-0732">Signal</keyword>
<comment type="caution">
    <text evidence="3">The sequence shown here is derived from an EMBL/GenBank/DDBJ whole genome shotgun (WGS) entry which is preliminary data.</text>
</comment>
<evidence type="ECO:0000256" key="1">
    <source>
        <dbReference type="SAM" id="Phobius"/>
    </source>
</evidence>
<keyword evidence="4" id="KW-1185">Reference proteome</keyword>
<keyword evidence="1" id="KW-1133">Transmembrane helix</keyword>
<dbReference type="Proteomes" id="UP001500943">
    <property type="component" value="Unassembled WGS sequence"/>
</dbReference>
<evidence type="ECO:0000256" key="2">
    <source>
        <dbReference type="SAM" id="SignalP"/>
    </source>
</evidence>
<gene>
    <name evidence="3" type="ORF">GCM10009655_26230</name>
</gene>
<sequence>MRSTRGISAVVALALVVGSGLAVVSVSSAAEATIPSINVSCEGVTVSARYYQASGSGEGQQNLFKYQLTGGEQQVIPFSQSGSQFFAFPNSTEAHTFTASIVAWKDPSNTKWNPTWTQTSTPCVSQSIIDVTSPRCDAPGGSTDITATFKGLVADRKYELTLAGGAGGTKTVIYTPAQTTGSYTWEGVVAGATYTVTITDTTNRALTAFKTVQSLACPGVSGIAIVPNECTVPGEGASIKVKLSDLVVGREYRITVVNASSNAVVDTHTFVANSTTGAYNSAATPSASYYATVVDTSVAKAVPLKSATHTFLPCPELLVKPTLMATQCTVVSTDAEGKITVAVEGLVPGRTYTVVITDSANKPVLTENNFVATTDRFDAELTNLPEGDYTATVTDDLLASNTASATVTLLPCATNDTTIEIAAQQCTAPGGTSALTATVSRFAVGRDYTVTLMRDNGEVAAAQPLDSSTADAQSFTFDGLAPDNNYRVVVIDTKSNPTVTAAADMYLTACPGNPVVMLSQAECNVLGASTIAVSASDLAVGQKYTVSVVTKSTGNPVDGVAPITFEAELPTLSLNITDVPNGETYTVSIVNAENTLGAEGDISLEVCDLPTFPLPPEEPPTTVPPVAVPPIDLPTLAFTGSSTITPTLAGLGFLQLGLVLVGFSVARRRSVVRKG</sequence>
<organism evidence="3 4">
    <name type="scientific">Rhodoglobus aureus</name>
    <dbReference type="NCBI Taxonomy" id="191497"/>
    <lineage>
        <taxon>Bacteria</taxon>
        <taxon>Bacillati</taxon>
        <taxon>Actinomycetota</taxon>
        <taxon>Actinomycetes</taxon>
        <taxon>Micrococcales</taxon>
        <taxon>Microbacteriaceae</taxon>
        <taxon>Rhodoglobus</taxon>
    </lineage>
</organism>
<protein>
    <submittedName>
        <fullName evidence="3">Uncharacterized protein</fullName>
    </submittedName>
</protein>
<feature type="signal peptide" evidence="2">
    <location>
        <begin position="1"/>
        <end position="22"/>
    </location>
</feature>
<feature type="chain" id="PRO_5045634266" evidence="2">
    <location>
        <begin position="23"/>
        <end position="675"/>
    </location>
</feature>